<dbReference type="Gene3D" id="3.40.33.10">
    <property type="entry name" value="CAP"/>
    <property type="match status" value="1"/>
</dbReference>
<dbReference type="Pfam" id="PF00188">
    <property type="entry name" value="CAP"/>
    <property type="match status" value="1"/>
</dbReference>
<organism evidence="3 4">
    <name type="scientific">Paenibacillus baimaensis</name>
    <dbReference type="NCBI Taxonomy" id="2982185"/>
    <lineage>
        <taxon>Bacteria</taxon>
        <taxon>Bacillati</taxon>
        <taxon>Bacillota</taxon>
        <taxon>Bacilli</taxon>
        <taxon>Bacillales</taxon>
        <taxon>Paenibacillaceae</taxon>
        <taxon>Paenibacillus</taxon>
    </lineage>
</organism>
<dbReference type="InterPro" id="IPR014044">
    <property type="entry name" value="CAP_dom"/>
</dbReference>
<accession>A0ABT2USF2</accession>
<evidence type="ECO:0000259" key="2">
    <source>
        <dbReference type="Pfam" id="PF07833"/>
    </source>
</evidence>
<dbReference type="PROSITE" id="PS51257">
    <property type="entry name" value="PROKAR_LIPOPROTEIN"/>
    <property type="match status" value="1"/>
</dbReference>
<dbReference type="CDD" id="cd05379">
    <property type="entry name" value="CAP_bacterial"/>
    <property type="match status" value="1"/>
</dbReference>
<feature type="domain" description="SCP" evidence="1">
    <location>
        <begin position="144"/>
        <end position="261"/>
    </location>
</feature>
<gene>
    <name evidence="3" type="ORF">OB236_36245</name>
</gene>
<name>A0ABT2USF2_9BACL</name>
<feature type="domain" description="Copper amine oxidase-like N-terminal" evidence="2">
    <location>
        <begin position="441"/>
        <end position="548"/>
    </location>
</feature>
<dbReference type="RefSeq" id="WP_262688355.1">
    <property type="nucleotide sequence ID" value="NZ_JAOQIO010000123.1"/>
</dbReference>
<evidence type="ECO:0000313" key="4">
    <source>
        <dbReference type="Proteomes" id="UP001652445"/>
    </source>
</evidence>
<sequence>MKSQTSLVKYMLLLSLVLFIGCASLVFPPRQVDAAASYGYEVAPQEIVGVTKPTITFYFKTTMTANPAYTMYLNGEPVTASYDKEKGTFTYTPDYSLKPGLQNVRMSISYRGYEPVEASWSFTVAQDAISDFTAANPEQLDGFAALNDYRLLYGLPTVKMNGRLNASATAHAKYLDANKIQQSPDSMESLHEENPNKKGFFGKSPLERGAYFGYTSGVGEDAAFYSGSISQVIDVLFDAPYHRDPFLNPYIKEVGVGKVGDYTIIEFSSESDTPDKLVVSPVEGDRYVPTSFKGDEQPDPLRIHSNQTYPVGYPIMAQYYGSEVKKVKLLSAELLDSSKKPVDLLTNTPDNDSDLTNGVIVLPRQPLQFDTAYHVKINLQVTHRDGSTKTEVKEWDFSTEPADQIGKKKLHQNATVYRQSYLTLNPISHTASFGLNASSYQIDGIDFPMNLSPAIVEGSSYLYIRDLAAALGASVEWNEQLRAAVYTKKGLKVTLYTTTNEYEINGVTWKTDTPAKLIGESTMVPVRLLAEVLGAKVDYLDATRTVKITY</sequence>
<dbReference type="SUPFAM" id="SSF55797">
    <property type="entry name" value="PR-1-like"/>
    <property type="match status" value="1"/>
</dbReference>
<dbReference type="InterPro" id="IPR036582">
    <property type="entry name" value="Mao_N_sf"/>
</dbReference>
<reference evidence="3 4" key="1">
    <citation type="submission" date="2022-09" db="EMBL/GenBank/DDBJ databases">
        <authorList>
            <person name="Han X.L."/>
            <person name="Wang Q."/>
            <person name="Lu T."/>
        </authorList>
    </citation>
    <scope>NUCLEOTIDE SEQUENCE [LARGE SCALE GENOMIC DNA]</scope>
    <source>
        <strain evidence="3 4">WQ 127069</strain>
    </source>
</reference>
<evidence type="ECO:0000313" key="3">
    <source>
        <dbReference type="EMBL" id="MCU6797590.1"/>
    </source>
</evidence>
<dbReference type="SUPFAM" id="SSF55383">
    <property type="entry name" value="Copper amine oxidase, domain N"/>
    <property type="match status" value="1"/>
</dbReference>
<proteinExistence type="predicted"/>
<dbReference type="InterPro" id="IPR035940">
    <property type="entry name" value="CAP_sf"/>
</dbReference>
<dbReference type="InterPro" id="IPR012854">
    <property type="entry name" value="Cu_amine_oxidase-like_N"/>
</dbReference>
<dbReference type="Pfam" id="PF07833">
    <property type="entry name" value="Cu_amine_oxidN1"/>
    <property type="match status" value="1"/>
</dbReference>
<dbReference type="Gene3D" id="3.30.457.10">
    <property type="entry name" value="Copper amine oxidase-like, N-terminal domain"/>
    <property type="match status" value="1"/>
</dbReference>
<dbReference type="Proteomes" id="UP001652445">
    <property type="component" value="Unassembled WGS sequence"/>
</dbReference>
<evidence type="ECO:0000259" key="1">
    <source>
        <dbReference type="Pfam" id="PF00188"/>
    </source>
</evidence>
<protein>
    <submittedName>
        <fullName evidence="3">Stalk domain-containing protein</fullName>
    </submittedName>
</protein>
<keyword evidence="4" id="KW-1185">Reference proteome</keyword>
<comment type="caution">
    <text evidence="3">The sequence shown here is derived from an EMBL/GenBank/DDBJ whole genome shotgun (WGS) entry which is preliminary data.</text>
</comment>
<dbReference type="EMBL" id="JAOQIO010000123">
    <property type="protein sequence ID" value="MCU6797590.1"/>
    <property type="molecule type" value="Genomic_DNA"/>
</dbReference>